<accession>A0A9J5Z682</accession>
<evidence type="ECO:0000313" key="1">
    <source>
        <dbReference type="EMBL" id="KAG5608385.1"/>
    </source>
</evidence>
<comment type="caution">
    <text evidence="1">The sequence shown here is derived from an EMBL/GenBank/DDBJ whole genome shotgun (WGS) entry which is preliminary data.</text>
</comment>
<organism evidence="1 2">
    <name type="scientific">Solanum commersonii</name>
    <name type="common">Commerson's wild potato</name>
    <name type="synonym">Commerson's nightshade</name>
    <dbReference type="NCBI Taxonomy" id="4109"/>
    <lineage>
        <taxon>Eukaryota</taxon>
        <taxon>Viridiplantae</taxon>
        <taxon>Streptophyta</taxon>
        <taxon>Embryophyta</taxon>
        <taxon>Tracheophyta</taxon>
        <taxon>Spermatophyta</taxon>
        <taxon>Magnoliopsida</taxon>
        <taxon>eudicotyledons</taxon>
        <taxon>Gunneridae</taxon>
        <taxon>Pentapetalae</taxon>
        <taxon>asterids</taxon>
        <taxon>lamiids</taxon>
        <taxon>Solanales</taxon>
        <taxon>Solanaceae</taxon>
        <taxon>Solanoideae</taxon>
        <taxon>Solaneae</taxon>
        <taxon>Solanum</taxon>
    </lineage>
</organism>
<evidence type="ECO:0000313" key="2">
    <source>
        <dbReference type="Proteomes" id="UP000824120"/>
    </source>
</evidence>
<dbReference type="AlphaFoldDB" id="A0A9J5Z682"/>
<dbReference type="Proteomes" id="UP000824120">
    <property type="component" value="Chromosome 4"/>
</dbReference>
<name>A0A9J5Z682_SOLCO</name>
<protein>
    <submittedName>
        <fullName evidence="1">Uncharacterized protein</fullName>
    </submittedName>
</protein>
<reference evidence="1 2" key="1">
    <citation type="submission" date="2020-09" db="EMBL/GenBank/DDBJ databases">
        <title>De no assembly of potato wild relative species, Solanum commersonii.</title>
        <authorList>
            <person name="Cho K."/>
        </authorList>
    </citation>
    <scope>NUCLEOTIDE SEQUENCE [LARGE SCALE GENOMIC DNA]</scope>
    <source>
        <strain evidence="1">LZ3.2</strain>
        <tissue evidence="1">Leaf</tissue>
    </source>
</reference>
<keyword evidence="2" id="KW-1185">Reference proteome</keyword>
<proteinExistence type="predicted"/>
<dbReference type="EMBL" id="JACXVP010000004">
    <property type="protein sequence ID" value="KAG5608385.1"/>
    <property type="molecule type" value="Genomic_DNA"/>
</dbReference>
<gene>
    <name evidence="1" type="ORF">H5410_019666</name>
</gene>
<sequence>MVYTVVELQPSKAGQICCSGAMVRGVHFLLVVPVTVALVHTPLFLHQQQQQHTQWNPTKWGLGRVSVRRPYHYLVEVERLFPVDPRPKERRIINNGDNNIKQVLEEAKRSKQHKTIESQTRTTRTRLGLLQTLPTPTLTGKDNPLTLLTYNLNTRPPLLPI</sequence>